<name>A0A1V9Z9S1_ACHHY</name>
<gene>
    <name evidence="2" type="ORF">ACHHYP_01096</name>
</gene>
<feature type="transmembrane region" description="Helical" evidence="1">
    <location>
        <begin position="21"/>
        <end position="45"/>
    </location>
</feature>
<proteinExistence type="predicted"/>
<dbReference type="EMBL" id="JNBR01000357">
    <property type="protein sequence ID" value="OQR94600.1"/>
    <property type="molecule type" value="Genomic_DNA"/>
</dbReference>
<dbReference type="SUPFAM" id="SSF161084">
    <property type="entry name" value="MAPEG domain-like"/>
    <property type="match status" value="1"/>
</dbReference>
<evidence type="ECO:0000256" key="1">
    <source>
        <dbReference type="SAM" id="Phobius"/>
    </source>
</evidence>
<evidence type="ECO:0000313" key="2">
    <source>
        <dbReference type="EMBL" id="OQR94600.1"/>
    </source>
</evidence>
<dbReference type="OrthoDB" id="61546at2759"/>
<keyword evidence="1" id="KW-0812">Transmembrane</keyword>
<feature type="transmembrane region" description="Helical" evidence="1">
    <location>
        <begin position="190"/>
        <end position="211"/>
    </location>
</feature>
<feature type="transmembrane region" description="Helical" evidence="1">
    <location>
        <begin position="65"/>
        <end position="85"/>
    </location>
</feature>
<comment type="caution">
    <text evidence="2">The sequence shown here is derived from an EMBL/GenBank/DDBJ whole genome shotgun (WGS) entry which is preliminary data.</text>
</comment>
<dbReference type="Gene3D" id="1.20.120.550">
    <property type="entry name" value="Membrane associated eicosanoid/glutathione metabolism-like domain"/>
    <property type="match status" value="1"/>
</dbReference>
<dbReference type="AlphaFoldDB" id="A0A1V9Z9S1"/>
<keyword evidence="1" id="KW-0472">Membrane</keyword>
<reference evidence="2 3" key="1">
    <citation type="journal article" date="2014" name="Genome Biol. Evol.">
        <title>The secreted proteins of Achlya hypogyna and Thraustotheca clavata identify the ancestral oomycete secretome and reveal gene acquisitions by horizontal gene transfer.</title>
        <authorList>
            <person name="Misner I."/>
            <person name="Blouin N."/>
            <person name="Leonard G."/>
            <person name="Richards T.A."/>
            <person name="Lane C.E."/>
        </authorList>
    </citation>
    <scope>NUCLEOTIDE SEQUENCE [LARGE SCALE GENOMIC DNA]</scope>
    <source>
        <strain evidence="2 3">ATCC 48635</strain>
    </source>
</reference>
<feature type="transmembrane region" description="Helical" evidence="1">
    <location>
        <begin position="145"/>
        <end position="170"/>
    </location>
</feature>
<organism evidence="2 3">
    <name type="scientific">Achlya hypogyna</name>
    <name type="common">Oomycete</name>
    <name type="synonym">Protoachlya hypogyna</name>
    <dbReference type="NCBI Taxonomy" id="1202772"/>
    <lineage>
        <taxon>Eukaryota</taxon>
        <taxon>Sar</taxon>
        <taxon>Stramenopiles</taxon>
        <taxon>Oomycota</taxon>
        <taxon>Saprolegniomycetes</taxon>
        <taxon>Saprolegniales</taxon>
        <taxon>Achlyaceae</taxon>
        <taxon>Achlya</taxon>
    </lineage>
</organism>
<protein>
    <recommendedName>
        <fullName evidence="4">Transmembrane protein</fullName>
    </recommendedName>
</protein>
<evidence type="ECO:0008006" key="4">
    <source>
        <dbReference type="Google" id="ProtNLM"/>
    </source>
</evidence>
<dbReference type="InterPro" id="IPR023352">
    <property type="entry name" value="MAPEG-like_dom_sf"/>
</dbReference>
<keyword evidence="1" id="KW-1133">Transmembrane helix</keyword>
<accession>A0A1V9Z9S1</accession>
<keyword evidence="3" id="KW-1185">Reference proteome</keyword>
<sequence>MSTAKPLGENGLPRIRSTKPQLFVTAILVTVPALMGYAIAYYGIYLRGPVATYDARIAALERADLHWACAAVVVLGRLVAFVNGYPMAHKGRIVLPRSGNLRVNPYFYKTIGVGATENLVALVEDGVIGQYNRANRSLHHMIENYGAVLAGLVLGAKVFPYDIFVITAAFGVGRVLHQVGYTWGFGGHAVGFYIATLAANALEGLHLIVVLKIAGYV</sequence>
<dbReference type="Proteomes" id="UP000243579">
    <property type="component" value="Unassembled WGS sequence"/>
</dbReference>
<evidence type="ECO:0000313" key="3">
    <source>
        <dbReference type="Proteomes" id="UP000243579"/>
    </source>
</evidence>